<dbReference type="RefSeq" id="WP_091436582.1">
    <property type="nucleotide sequence ID" value="NZ_BMMJ01000004.1"/>
</dbReference>
<evidence type="ECO:0000313" key="3">
    <source>
        <dbReference type="EMBL" id="SCL53774.1"/>
    </source>
</evidence>
<gene>
    <name evidence="3" type="ORF">GA0070617_2467</name>
</gene>
<dbReference type="AlphaFoldDB" id="A0A1C6UIJ0"/>
<name>A0A1C6UIJ0_9ACTN</name>
<dbReference type="OrthoDB" id="3332777at2"/>
<sequence length="559" mass="58234">MTEHASAGWSPADRPTGPPARTVTITDVLRVPLHRIRLVAAIAGSGLLAALTFVMLAPAAVTASAVVAVRPVVTDAFTPTGGSPDRSVNMNVESGIATGTDVVSRIAEAVGRPSVEVRNALEVEVPTGGQILRFVYQGRTVDESVETVNVAARSYLDVRREMYESQRNEMLRSYDASIAKVTEQQTTLQKRIDRNRGTAAADAAVSELAAVNNQLTQLNSARSEIAAVDVNPGWLTQTAEPELANRDGSRMLYLLAGLLGGTLIGVVAAYGWESIDRRIRTVADGREVTGLPLLGTVRRRRVPGRAQLVDADVRYVAMAIAAQVSSPARVAVLTTREDSTATTAGLAVALAADGRPVFVADDSGRAGRLREAVLAGSNRLPFDRVAVAQQPHLPNGTAPPVRGTGVVSVPTAAGGTAGAGTAPNRRPSPYPAAARTSGDPDATAIVPRVTSGRAAAPGRIVDARRGGAEPAGDGSEITVGPGSVRIGTARQAVGQPLVLYNAPPAESDERGVALARQGTAVIVVVQDRTRQTDLRRLVERLRAAGVSPIGFVLTRGSHG</sequence>
<reference evidence="3 4" key="1">
    <citation type="submission" date="2016-06" db="EMBL/GenBank/DDBJ databases">
        <authorList>
            <person name="Kjaerup R.B."/>
            <person name="Dalgaard T.S."/>
            <person name="Juul-Madsen H.R."/>
        </authorList>
    </citation>
    <scope>NUCLEOTIDE SEQUENCE [LARGE SCALE GENOMIC DNA]</scope>
    <source>
        <strain evidence="3 4">DSM 45577</strain>
    </source>
</reference>
<protein>
    <recommendedName>
        <fullName evidence="5">Capsular polysaccharide biosynthesis protein</fullName>
    </recommendedName>
</protein>
<keyword evidence="2" id="KW-0812">Transmembrane</keyword>
<dbReference type="InterPro" id="IPR027417">
    <property type="entry name" value="P-loop_NTPase"/>
</dbReference>
<accession>A0A1C6UIJ0</accession>
<proteinExistence type="predicted"/>
<dbReference type="PANTHER" id="PTHR32309">
    <property type="entry name" value="TYROSINE-PROTEIN KINASE"/>
    <property type="match status" value="1"/>
</dbReference>
<feature type="compositionally biased region" description="Low complexity" evidence="1">
    <location>
        <begin position="411"/>
        <end position="422"/>
    </location>
</feature>
<keyword evidence="2" id="KW-1133">Transmembrane helix</keyword>
<feature type="region of interest" description="Disordered" evidence="1">
    <location>
        <begin position="411"/>
        <end position="442"/>
    </location>
</feature>
<keyword evidence="4" id="KW-1185">Reference proteome</keyword>
<keyword evidence="2" id="KW-0472">Membrane</keyword>
<evidence type="ECO:0000256" key="1">
    <source>
        <dbReference type="SAM" id="MobiDB-lite"/>
    </source>
</evidence>
<evidence type="ECO:0008006" key="5">
    <source>
        <dbReference type="Google" id="ProtNLM"/>
    </source>
</evidence>
<organism evidence="3 4">
    <name type="scientific">Micromonospora yangpuensis</name>
    <dbReference type="NCBI Taxonomy" id="683228"/>
    <lineage>
        <taxon>Bacteria</taxon>
        <taxon>Bacillati</taxon>
        <taxon>Actinomycetota</taxon>
        <taxon>Actinomycetes</taxon>
        <taxon>Micromonosporales</taxon>
        <taxon>Micromonosporaceae</taxon>
        <taxon>Micromonospora</taxon>
    </lineage>
</organism>
<dbReference type="Gene3D" id="3.40.50.300">
    <property type="entry name" value="P-loop containing nucleotide triphosphate hydrolases"/>
    <property type="match status" value="1"/>
</dbReference>
<evidence type="ECO:0000256" key="2">
    <source>
        <dbReference type="SAM" id="Phobius"/>
    </source>
</evidence>
<dbReference type="InterPro" id="IPR050445">
    <property type="entry name" value="Bact_polysacc_biosynth/exp"/>
</dbReference>
<dbReference type="STRING" id="683228.GA0070617_2467"/>
<dbReference type="EMBL" id="FMIA01000002">
    <property type="protein sequence ID" value="SCL53774.1"/>
    <property type="molecule type" value="Genomic_DNA"/>
</dbReference>
<feature type="region of interest" description="Disordered" evidence="1">
    <location>
        <begin position="1"/>
        <end position="21"/>
    </location>
</feature>
<dbReference type="Proteomes" id="UP000198937">
    <property type="component" value="Unassembled WGS sequence"/>
</dbReference>
<feature type="transmembrane region" description="Helical" evidence="2">
    <location>
        <begin position="251"/>
        <end position="272"/>
    </location>
</feature>
<feature type="transmembrane region" description="Helical" evidence="2">
    <location>
        <begin position="38"/>
        <end position="61"/>
    </location>
</feature>
<evidence type="ECO:0000313" key="4">
    <source>
        <dbReference type="Proteomes" id="UP000198937"/>
    </source>
</evidence>
<dbReference type="PANTHER" id="PTHR32309:SF31">
    <property type="entry name" value="CAPSULAR EXOPOLYSACCHARIDE FAMILY"/>
    <property type="match status" value="1"/>
</dbReference>